<dbReference type="GO" id="GO:0003924">
    <property type="term" value="F:GTPase activity"/>
    <property type="evidence" value="ECO:0007669"/>
    <property type="project" value="InterPro"/>
</dbReference>
<reference evidence="3 4" key="1">
    <citation type="submission" date="2023-10" db="EMBL/GenBank/DDBJ databases">
        <title>Draft Genome Sequence of Candida saopaulonensis from a very Premature Infant with Sepsis.</title>
        <authorList>
            <person name="Ning Y."/>
            <person name="Dai R."/>
            <person name="Xiao M."/>
            <person name="Xu Y."/>
            <person name="Yan Q."/>
            <person name="Zhang L."/>
        </authorList>
    </citation>
    <scope>NUCLEOTIDE SEQUENCE [LARGE SCALE GENOMIC DNA]</scope>
    <source>
        <strain evidence="3 4">19XY460</strain>
    </source>
</reference>
<dbReference type="SMART" id="SM00173">
    <property type="entry name" value="RAS"/>
    <property type="match status" value="1"/>
</dbReference>
<dbReference type="Gene3D" id="3.40.50.300">
    <property type="entry name" value="P-loop containing nucleotide triphosphate hydrolases"/>
    <property type="match status" value="1"/>
</dbReference>
<dbReference type="InterPro" id="IPR027417">
    <property type="entry name" value="P-loop_NTPase"/>
</dbReference>
<dbReference type="PANTHER" id="PTHR47978">
    <property type="match status" value="1"/>
</dbReference>
<evidence type="ECO:0000256" key="2">
    <source>
        <dbReference type="SAM" id="MobiDB-lite"/>
    </source>
</evidence>
<keyword evidence="4" id="KW-1185">Reference proteome</keyword>
<feature type="compositionally biased region" description="Basic and acidic residues" evidence="2">
    <location>
        <begin position="234"/>
        <end position="255"/>
    </location>
</feature>
<feature type="region of interest" description="Disordered" evidence="2">
    <location>
        <begin position="203"/>
        <end position="256"/>
    </location>
</feature>
<evidence type="ECO:0000256" key="1">
    <source>
        <dbReference type="ARBA" id="ARBA00022741"/>
    </source>
</evidence>
<dbReference type="PROSITE" id="PS51419">
    <property type="entry name" value="RAB"/>
    <property type="match status" value="1"/>
</dbReference>
<feature type="compositionally biased region" description="Basic and acidic residues" evidence="2">
    <location>
        <begin position="203"/>
        <end position="213"/>
    </location>
</feature>
<dbReference type="PRINTS" id="PR00449">
    <property type="entry name" value="RASTRNSFRMNG"/>
</dbReference>
<dbReference type="EMBL" id="CP138895">
    <property type="protein sequence ID" value="WPK24614.1"/>
    <property type="molecule type" value="Genomic_DNA"/>
</dbReference>
<dbReference type="KEGG" id="asau:88172958"/>
<dbReference type="AlphaFoldDB" id="A0AAX4H883"/>
<dbReference type="SMART" id="SM00175">
    <property type="entry name" value="RAB"/>
    <property type="match status" value="1"/>
</dbReference>
<gene>
    <name evidence="3" type="ORF">PUMCH_001893</name>
</gene>
<evidence type="ECO:0000313" key="4">
    <source>
        <dbReference type="Proteomes" id="UP001338582"/>
    </source>
</evidence>
<feature type="compositionally biased region" description="Low complexity" evidence="2">
    <location>
        <begin position="216"/>
        <end position="228"/>
    </location>
</feature>
<sequence length="269" mass="29516">MPIELDISSTINSRFDILIVGDNGVGKSTLLHKYITGEFCEFLPTEECVRVKPVGSNTVKMSSDATKTDTISILDSSASLSSYLTDHEFLIRNARTILFTYCIDSIASFEALEYTINCIKSMLPETVPCALAALKMDLLDSQQVSYEDGLALSKRCNALAFHEVSSKIDATVGRVFVELELAAIEIKKQNSIPVLVPSLDSASKDIPSHDSKDGVSLPSSISRGSPSPTNELVVDEKPKPIRDHIPQKSNEPEKPTRHRSLWAFFCCST</sequence>
<protein>
    <submittedName>
        <fullName evidence="3">Uncharacterized protein</fullName>
    </submittedName>
</protein>
<dbReference type="GeneID" id="88172958"/>
<dbReference type="InterPro" id="IPR001806">
    <property type="entry name" value="Small_GTPase"/>
</dbReference>
<dbReference type="SUPFAM" id="SSF52540">
    <property type="entry name" value="P-loop containing nucleoside triphosphate hydrolases"/>
    <property type="match status" value="1"/>
</dbReference>
<dbReference type="SMART" id="SM00174">
    <property type="entry name" value="RHO"/>
    <property type="match status" value="1"/>
</dbReference>
<dbReference type="PROSITE" id="PS51421">
    <property type="entry name" value="RAS"/>
    <property type="match status" value="1"/>
</dbReference>
<dbReference type="Pfam" id="PF00071">
    <property type="entry name" value="Ras"/>
    <property type="match status" value="1"/>
</dbReference>
<dbReference type="GO" id="GO:0005525">
    <property type="term" value="F:GTP binding"/>
    <property type="evidence" value="ECO:0007669"/>
    <property type="project" value="InterPro"/>
</dbReference>
<dbReference type="RefSeq" id="XP_062876997.1">
    <property type="nucleotide sequence ID" value="XM_063020927.1"/>
</dbReference>
<evidence type="ECO:0000313" key="3">
    <source>
        <dbReference type="EMBL" id="WPK24614.1"/>
    </source>
</evidence>
<keyword evidence="1" id="KW-0547">Nucleotide-binding</keyword>
<accession>A0AAX4H883</accession>
<proteinExistence type="predicted"/>
<name>A0AAX4H883_9ASCO</name>
<dbReference type="Proteomes" id="UP001338582">
    <property type="component" value="Chromosome 2"/>
</dbReference>
<organism evidence="3 4">
    <name type="scientific">Australozyma saopauloensis</name>
    <dbReference type="NCBI Taxonomy" id="291208"/>
    <lineage>
        <taxon>Eukaryota</taxon>
        <taxon>Fungi</taxon>
        <taxon>Dikarya</taxon>
        <taxon>Ascomycota</taxon>
        <taxon>Saccharomycotina</taxon>
        <taxon>Pichiomycetes</taxon>
        <taxon>Metschnikowiaceae</taxon>
        <taxon>Australozyma</taxon>
    </lineage>
</organism>